<keyword evidence="3" id="KW-0520">NAD</keyword>
<gene>
    <name evidence="7" type="ORF">BGW36DRAFT_374864</name>
</gene>
<dbReference type="PANTHER" id="PTHR42789">
    <property type="entry name" value="D-ISOMER SPECIFIC 2-HYDROXYACID DEHYDROGENASE FAMILY PROTEIN (AFU_ORTHOLOGUE AFUA_6G10090)"/>
    <property type="match status" value="1"/>
</dbReference>
<evidence type="ECO:0000256" key="1">
    <source>
        <dbReference type="ARBA" id="ARBA00005854"/>
    </source>
</evidence>
<sequence>MAYTRTGIVCQRQCARLSRTMATTVAPKRLSLAVLDDYLDISHTHFNHIPSEQLSVTVFRDAFPAFGHPQTTQQQKQALIEKLRPFDMISTMRERTPFPGSLLRELPNLKVLLATGTQFETFDLQTANELGITVVAAPGKGRTGGKGLLSATRPQLDIKRGGSHPTTQHTWAMILGLARNIAMDDAVLKTSHGWQTQMAQGLTGMTLGVVGLGRLGAAVARIGVLAWNMKVLCWSQNLTQQKANDKAKEMGLPVLGGGLEQDSARPTFTAVSKQELFQNSDVVSLHYVLSERSRGLVGRQELAWMKDSALLVNTARGPLVDSQALQDALLTHQIAGAALDVFDIEPLPATSPWRSQEWGRNGRSNLLVTPHMGYVENGIMNTWYEETAENVERFLQGQDLLHVINSTQP</sequence>
<dbReference type="InterPro" id="IPR036291">
    <property type="entry name" value="NAD(P)-bd_dom_sf"/>
</dbReference>
<dbReference type="CDD" id="cd12169">
    <property type="entry name" value="PGDH_like_1"/>
    <property type="match status" value="1"/>
</dbReference>
<dbReference type="AlphaFoldDB" id="A0AAD4Q2U1"/>
<evidence type="ECO:0000259" key="5">
    <source>
        <dbReference type="Pfam" id="PF00389"/>
    </source>
</evidence>
<reference evidence="7" key="1">
    <citation type="submission" date="2021-12" db="EMBL/GenBank/DDBJ databases">
        <title>Convergent genome expansion in fungi linked to evolution of root-endophyte symbiosis.</title>
        <authorList>
            <consortium name="DOE Joint Genome Institute"/>
            <person name="Ke Y.-H."/>
            <person name="Bonito G."/>
            <person name="Liao H.-L."/>
            <person name="Looney B."/>
            <person name="Rojas-Flechas A."/>
            <person name="Nash J."/>
            <person name="Hameed K."/>
            <person name="Schadt C."/>
            <person name="Martin F."/>
            <person name="Crous P.W."/>
            <person name="Miettinen O."/>
            <person name="Magnuson J.K."/>
            <person name="Labbe J."/>
            <person name="Jacobson D."/>
            <person name="Doktycz M.J."/>
            <person name="Veneault-Fourrey C."/>
            <person name="Kuo A."/>
            <person name="Mondo S."/>
            <person name="Calhoun S."/>
            <person name="Riley R."/>
            <person name="Ohm R."/>
            <person name="LaButti K."/>
            <person name="Andreopoulos B."/>
            <person name="Pangilinan J."/>
            <person name="Nolan M."/>
            <person name="Tritt A."/>
            <person name="Clum A."/>
            <person name="Lipzen A."/>
            <person name="Daum C."/>
            <person name="Barry K."/>
            <person name="Grigoriev I.V."/>
            <person name="Vilgalys R."/>
        </authorList>
    </citation>
    <scope>NUCLEOTIDE SEQUENCE</scope>
    <source>
        <strain evidence="7">PMI_201</strain>
    </source>
</reference>
<name>A0AAD4Q2U1_9EURO</name>
<comment type="similarity">
    <text evidence="1 4">Belongs to the D-isomer specific 2-hydroxyacid dehydrogenase family.</text>
</comment>
<dbReference type="PANTHER" id="PTHR42789:SF1">
    <property type="entry name" value="D-ISOMER SPECIFIC 2-HYDROXYACID DEHYDROGENASE FAMILY PROTEIN (AFU_ORTHOLOGUE AFUA_6G10090)"/>
    <property type="match status" value="1"/>
</dbReference>
<comment type="caution">
    <text evidence="7">The sequence shown here is derived from an EMBL/GenBank/DDBJ whole genome shotgun (WGS) entry which is preliminary data.</text>
</comment>
<evidence type="ECO:0000256" key="4">
    <source>
        <dbReference type="RuleBase" id="RU003719"/>
    </source>
</evidence>
<dbReference type="Gene3D" id="3.40.50.720">
    <property type="entry name" value="NAD(P)-binding Rossmann-like Domain"/>
    <property type="match status" value="2"/>
</dbReference>
<evidence type="ECO:0000313" key="8">
    <source>
        <dbReference type="Proteomes" id="UP001201262"/>
    </source>
</evidence>
<dbReference type="InterPro" id="IPR050857">
    <property type="entry name" value="D-2-hydroxyacid_DH"/>
</dbReference>
<dbReference type="SUPFAM" id="SSF51735">
    <property type="entry name" value="NAD(P)-binding Rossmann-fold domains"/>
    <property type="match status" value="1"/>
</dbReference>
<dbReference type="SUPFAM" id="SSF52283">
    <property type="entry name" value="Formate/glycerate dehydrogenase catalytic domain-like"/>
    <property type="match status" value="1"/>
</dbReference>
<feature type="domain" description="D-isomer specific 2-hydroxyacid dehydrogenase catalytic" evidence="5">
    <location>
        <begin position="71"/>
        <end position="405"/>
    </location>
</feature>
<protein>
    <submittedName>
        <fullName evidence="7">D-isomer specific 2-hydroxyacid dehydrogenase</fullName>
    </submittedName>
</protein>
<dbReference type="InterPro" id="IPR006139">
    <property type="entry name" value="D-isomer_2_OHA_DH_cat_dom"/>
</dbReference>
<dbReference type="PROSITE" id="PS00671">
    <property type="entry name" value="D_2_HYDROXYACID_DH_3"/>
    <property type="match status" value="1"/>
</dbReference>
<dbReference type="EMBL" id="JAJTJA010000004">
    <property type="protein sequence ID" value="KAH8700731.1"/>
    <property type="molecule type" value="Genomic_DNA"/>
</dbReference>
<dbReference type="GeneID" id="70245995"/>
<evidence type="ECO:0000259" key="6">
    <source>
        <dbReference type="Pfam" id="PF02826"/>
    </source>
</evidence>
<dbReference type="GO" id="GO:0016616">
    <property type="term" value="F:oxidoreductase activity, acting on the CH-OH group of donors, NAD or NADP as acceptor"/>
    <property type="evidence" value="ECO:0007669"/>
    <property type="project" value="InterPro"/>
</dbReference>
<dbReference type="Proteomes" id="UP001201262">
    <property type="component" value="Unassembled WGS sequence"/>
</dbReference>
<dbReference type="InterPro" id="IPR006140">
    <property type="entry name" value="D-isomer_DH_NAD-bd"/>
</dbReference>
<evidence type="ECO:0000256" key="3">
    <source>
        <dbReference type="ARBA" id="ARBA00023027"/>
    </source>
</evidence>
<evidence type="ECO:0000313" key="7">
    <source>
        <dbReference type="EMBL" id="KAH8700731.1"/>
    </source>
</evidence>
<keyword evidence="2 4" id="KW-0560">Oxidoreductase</keyword>
<proteinExistence type="inferred from homology"/>
<keyword evidence="8" id="KW-1185">Reference proteome</keyword>
<organism evidence="7 8">
    <name type="scientific">Talaromyces proteolyticus</name>
    <dbReference type="NCBI Taxonomy" id="1131652"/>
    <lineage>
        <taxon>Eukaryota</taxon>
        <taxon>Fungi</taxon>
        <taxon>Dikarya</taxon>
        <taxon>Ascomycota</taxon>
        <taxon>Pezizomycotina</taxon>
        <taxon>Eurotiomycetes</taxon>
        <taxon>Eurotiomycetidae</taxon>
        <taxon>Eurotiales</taxon>
        <taxon>Trichocomaceae</taxon>
        <taxon>Talaromyces</taxon>
        <taxon>Talaromyces sect. Bacilispori</taxon>
    </lineage>
</organism>
<evidence type="ECO:0000256" key="2">
    <source>
        <dbReference type="ARBA" id="ARBA00023002"/>
    </source>
</evidence>
<feature type="domain" description="D-isomer specific 2-hydroxyacid dehydrogenase NAD-binding" evidence="6">
    <location>
        <begin position="172"/>
        <end position="373"/>
    </location>
</feature>
<dbReference type="InterPro" id="IPR029753">
    <property type="entry name" value="D-isomer_DH_CS"/>
</dbReference>
<accession>A0AAD4Q2U1</accession>
<dbReference type="Pfam" id="PF02826">
    <property type="entry name" value="2-Hacid_dh_C"/>
    <property type="match status" value="1"/>
</dbReference>
<dbReference type="RefSeq" id="XP_046074437.1">
    <property type="nucleotide sequence ID" value="XM_046215708.1"/>
</dbReference>
<dbReference type="Pfam" id="PF00389">
    <property type="entry name" value="2-Hacid_dh"/>
    <property type="match status" value="1"/>
</dbReference>
<dbReference type="GO" id="GO:0051287">
    <property type="term" value="F:NAD binding"/>
    <property type="evidence" value="ECO:0007669"/>
    <property type="project" value="InterPro"/>
</dbReference>